<evidence type="ECO:0000313" key="15">
    <source>
        <dbReference type="Proteomes" id="UP000284605"/>
    </source>
</evidence>
<keyword evidence="2 14" id="KW-0808">Transferase</keyword>
<dbReference type="PANTHER" id="PTHR10953:SF102">
    <property type="entry name" value="ADENYLYLTRANSFERASE AND SULFURTRANSFERASE MOCS3"/>
    <property type="match status" value="1"/>
</dbReference>
<evidence type="ECO:0000256" key="11">
    <source>
        <dbReference type="ARBA" id="ARBA00075328"/>
    </source>
</evidence>
<dbReference type="GO" id="GO:0061605">
    <property type="term" value="F:molybdopterin-synthase adenylyltransferase activity"/>
    <property type="evidence" value="ECO:0007669"/>
    <property type="project" value="UniProtKB-EC"/>
</dbReference>
<reference evidence="14 15" key="1">
    <citation type="submission" date="2018-09" db="EMBL/GenBank/DDBJ databases">
        <authorList>
            <person name="Zhu H."/>
        </authorList>
    </citation>
    <scope>NUCLEOTIDE SEQUENCE [LARGE SCALE GENOMIC DNA]</scope>
    <source>
        <strain evidence="14 15">K1W22B-8</strain>
    </source>
</reference>
<evidence type="ECO:0000256" key="5">
    <source>
        <dbReference type="ARBA" id="ARBA00052218"/>
    </source>
</evidence>
<keyword evidence="15" id="KW-1185">Reference proteome</keyword>
<dbReference type="GO" id="GO:0008146">
    <property type="term" value="F:sulfotransferase activity"/>
    <property type="evidence" value="ECO:0007669"/>
    <property type="project" value="TreeGrafter"/>
</dbReference>
<dbReference type="GO" id="GO:0008641">
    <property type="term" value="F:ubiquitin-like modifier activating enzyme activity"/>
    <property type="evidence" value="ECO:0007669"/>
    <property type="project" value="InterPro"/>
</dbReference>
<keyword evidence="14" id="KW-0548">Nucleotidyltransferase</keyword>
<dbReference type="EC" id="2.7.7.80" evidence="8"/>
<dbReference type="OrthoDB" id="9804286at2"/>
<gene>
    <name evidence="14" type="primary">moeB</name>
    <name evidence="14" type="ORF">D3874_23595</name>
</gene>
<comment type="similarity">
    <text evidence="1">Belongs to the HesA/MoeB/ThiF family.</text>
</comment>
<dbReference type="Proteomes" id="UP000284605">
    <property type="component" value="Unassembled WGS sequence"/>
</dbReference>
<proteinExistence type="inferred from homology"/>
<dbReference type="InterPro" id="IPR000594">
    <property type="entry name" value="ThiF_NAD_FAD-bd"/>
</dbReference>
<dbReference type="PANTHER" id="PTHR10953">
    <property type="entry name" value="UBIQUITIN-ACTIVATING ENZYME E1"/>
    <property type="match status" value="1"/>
</dbReference>
<evidence type="ECO:0000256" key="1">
    <source>
        <dbReference type="ARBA" id="ARBA00009919"/>
    </source>
</evidence>
<evidence type="ECO:0000256" key="4">
    <source>
        <dbReference type="ARBA" id="ARBA00022840"/>
    </source>
</evidence>
<evidence type="ECO:0000313" key="14">
    <source>
        <dbReference type="EMBL" id="RJF89584.1"/>
    </source>
</evidence>
<evidence type="ECO:0000256" key="8">
    <source>
        <dbReference type="ARBA" id="ARBA00066884"/>
    </source>
</evidence>
<evidence type="ECO:0000256" key="12">
    <source>
        <dbReference type="ARBA" id="ARBA00078531"/>
    </source>
</evidence>
<evidence type="ECO:0000256" key="9">
    <source>
        <dbReference type="ARBA" id="ARBA00073635"/>
    </source>
</evidence>
<comment type="function">
    <text evidence="6">Catalyzes the adenylation by ATP of the carboxyl group of the C-terminal glycine of sulfur carrier protein MoaD.</text>
</comment>
<dbReference type="RefSeq" id="WP_119781626.1">
    <property type="nucleotide sequence ID" value="NZ_QYUK01000011.1"/>
</dbReference>
<dbReference type="InterPro" id="IPR035985">
    <property type="entry name" value="Ubiquitin-activating_enz"/>
</dbReference>
<dbReference type="AlphaFoldDB" id="A0A418WHR6"/>
<dbReference type="GO" id="GO:0004792">
    <property type="term" value="F:thiosulfate-cyanide sulfurtransferase activity"/>
    <property type="evidence" value="ECO:0007669"/>
    <property type="project" value="TreeGrafter"/>
</dbReference>
<dbReference type="FunFam" id="3.40.50.720:FF:000033">
    <property type="entry name" value="Adenylyltransferase and sulfurtransferase MOCS3"/>
    <property type="match status" value="1"/>
</dbReference>
<evidence type="ECO:0000256" key="7">
    <source>
        <dbReference type="ARBA" id="ARBA00063809"/>
    </source>
</evidence>
<dbReference type="Gene3D" id="3.40.50.720">
    <property type="entry name" value="NAD(P)-binding Rossmann-like Domain"/>
    <property type="match status" value="1"/>
</dbReference>
<name>A0A418WHR6_9PROT</name>
<evidence type="ECO:0000256" key="2">
    <source>
        <dbReference type="ARBA" id="ARBA00022679"/>
    </source>
</evidence>
<organism evidence="14 15">
    <name type="scientific">Oleomonas cavernae</name>
    <dbReference type="NCBI Taxonomy" id="2320859"/>
    <lineage>
        <taxon>Bacteria</taxon>
        <taxon>Pseudomonadati</taxon>
        <taxon>Pseudomonadota</taxon>
        <taxon>Alphaproteobacteria</taxon>
        <taxon>Acetobacterales</taxon>
        <taxon>Acetobacteraceae</taxon>
        <taxon>Oleomonas</taxon>
    </lineage>
</organism>
<evidence type="ECO:0000259" key="13">
    <source>
        <dbReference type="Pfam" id="PF00899"/>
    </source>
</evidence>
<feature type="domain" description="THIF-type NAD/FAD binding fold" evidence="13">
    <location>
        <begin position="10"/>
        <end position="246"/>
    </location>
</feature>
<dbReference type="EMBL" id="QYUK01000011">
    <property type="protein sequence ID" value="RJF89584.1"/>
    <property type="molecule type" value="Genomic_DNA"/>
</dbReference>
<evidence type="ECO:0000256" key="6">
    <source>
        <dbReference type="ARBA" id="ARBA00055169"/>
    </source>
</evidence>
<evidence type="ECO:0000256" key="3">
    <source>
        <dbReference type="ARBA" id="ARBA00022741"/>
    </source>
</evidence>
<dbReference type="NCBIfam" id="NF004281">
    <property type="entry name" value="PRK05690.1"/>
    <property type="match status" value="1"/>
</dbReference>
<sequence>MLTDDQLDRYARHIILRQVGGAGQARLLASKVLIVGAGGLGAPVALYLAAAGVGTIGLVDDDTVALSNLQRQVIYQTADVGRPKVAAAAAALNRLDPNVRVVTHALHLDDAAARSLVSGYDLVLDGTDNFATRHAVNRACVAVGKALVSGAVAQFEGQVATFKGHLKGDQPCYHCFVPEGTTEAANCAGQGILGAVTGVVGSLMAVEALKELTGIGDTLAGRLVLYDALSTRFRTLRLHRDPACTVCSGG</sequence>
<comment type="catalytic activity">
    <reaction evidence="5">
        <text>[molybdopterin-synthase sulfur-carrier protein]-C-terminal Gly-Gly + ATP + H(+) = [molybdopterin-synthase sulfur-carrier protein]-C-terminal Gly-Gly-AMP + diphosphate</text>
        <dbReference type="Rhea" id="RHEA:43616"/>
        <dbReference type="Rhea" id="RHEA-COMP:12159"/>
        <dbReference type="Rhea" id="RHEA-COMP:12202"/>
        <dbReference type="ChEBI" id="CHEBI:15378"/>
        <dbReference type="ChEBI" id="CHEBI:30616"/>
        <dbReference type="ChEBI" id="CHEBI:33019"/>
        <dbReference type="ChEBI" id="CHEBI:90618"/>
        <dbReference type="ChEBI" id="CHEBI:90778"/>
        <dbReference type="EC" id="2.7.7.80"/>
    </reaction>
</comment>
<accession>A0A418WHR6</accession>
<dbReference type="GO" id="GO:0005524">
    <property type="term" value="F:ATP binding"/>
    <property type="evidence" value="ECO:0007669"/>
    <property type="project" value="UniProtKB-KW"/>
</dbReference>
<protein>
    <recommendedName>
        <fullName evidence="9">Molybdopterin-synthase adenylyltransferase</fullName>
        <ecNumber evidence="8">2.7.7.80</ecNumber>
    </recommendedName>
    <alternativeName>
        <fullName evidence="12">MoaD protein adenylase</fullName>
    </alternativeName>
    <alternativeName>
        <fullName evidence="10">Molybdopterin-converting factor subunit 1 adenylase</fullName>
    </alternativeName>
    <alternativeName>
        <fullName evidence="11">Sulfur carrier protein MoaD adenylyltransferase</fullName>
    </alternativeName>
</protein>
<dbReference type="GO" id="GO:0005829">
    <property type="term" value="C:cytosol"/>
    <property type="evidence" value="ECO:0007669"/>
    <property type="project" value="TreeGrafter"/>
</dbReference>
<keyword evidence="4" id="KW-0067">ATP-binding</keyword>
<comment type="subunit">
    <text evidence="7">Homodimer. Forms a stable heterotetrameric complex of 2 MoeB and 2 MoaD during adenylation of MoaD.</text>
</comment>
<comment type="caution">
    <text evidence="14">The sequence shown here is derived from an EMBL/GenBank/DDBJ whole genome shotgun (WGS) entry which is preliminary data.</text>
</comment>
<keyword evidence="3" id="KW-0547">Nucleotide-binding</keyword>
<dbReference type="CDD" id="cd00757">
    <property type="entry name" value="ThiF_MoeB_HesA_family"/>
    <property type="match status" value="1"/>
</dbReference>
<dbReference type="SUPFAM" id="SSF69572">
    <property type="entry name" value="Activating enzymes of the ubiquitin-like proteins"/>
    <property type="match status" value="1"/>
</dbReference>
<evidence type="ECO:0000256" key="10">
    <source>
        <dbReference type="ARBA" id="ARBA00075110"/>
    </source>
</evidence>
<dbReference type="Pfam" id="PF00899">
    <property type="entry name" value="ThiF"/>
    <property type="match status" value="1"/>
</dbReference>
<dbReference type="InterPro" id="IPR045886">
    <property type="entry name" value="ThiF/MoeB/HesA"/>
</dbReference>